<dbReference type="Gene3D" id="2.40.30.10">
    <property type="entry name" value="Translation factors"/>
    <property type="match status" value="1"/>
</dbReference>
<proteinExistence type="predicted"/>
<dbReference type="CDD" id="cd06185">
    <property type="entry name" value="PDR_like"/>
    <property type="match status" value="1"/>
</dbReference>
<dbReference type="PROSITE" id="PS51384">
    <property type="entry name" value="FAD_FR"/>
    <property type="match status" value="1"/>
</dbReference>
<dbReference type="InterPro" id="IPR012675">
    <property type="entry name" value="Beta-grasp_dom_sf"/>
</dbReference>
<dbReference type="PANTHER" id="PTHR47354:SF2">
    <property type="entry name" value="BLR2392 PROTEIN"/>
    <property type="match status" value="1"/>
</dbReference>
<dbReference type="InterPro" id="IPR006058">
    <property type="entry name" value="2Fe2S_fd_BS"/>
</dbReference>
<evidence type="ECO:0000256" key="2">
    <source>
        <dbReference type="SAM" id="Phobius"/>
    </source>
</evidence>
<dbReference type="Gene3D" id="3.10.20.30">
    <property type="match status" value="1"/>
</dbReference>
<evidence type="ECO:0000259" key="3">
    <source>
        <dbReference type="PROSITE" id="PS51085"/>
    </source>
</evidence>
<dbReference type="InterPro" id="IPR036010">
    <property type="entry name" value="2Fe-2S_ferredoxin-like_sf"/>
</dbReference>
<gene>
    <name evidence="5" type="ORF">FVP33_15250</name>
</gene>
<sequence>MATSHSRVWQRATVTESDALTPGIRRIVFEPQRPVKVEAGAHIDVKVTIGGATDSRSYSVVTPSDEGRTITISVLDSPQSRGGAAVMHALRVGDTIEITQPVLDFPLRIGAARYLLLAGGIGITAIAGMASVLRSIGADYTLVYVGRGLGEMAFVEELRREHGQRLVLHVRDDGTPLDVATLVGSVDAGTELYTCGPIRLMDAVRRAWIERELSPANLRFETFGNSGWFDPQRFVVRIPRLGFETMVGTSETMLEALESAGLEVMSDCRKGECGLCEVRVLHLDGDLDHRDVFYSERQKDARGKICCCVSRAVSTDLGRPGPAVVTIDIS</sequence>
<keyword evidence="2" id="KW-0472">Membrane</keyword>
<evidence type="ECO:0000313" key="6">
    <source>
        <dbReference type="Proteomes" id="UP000321379"/>
    </source>
</evidence>
<dbReference type="PRINTS" id="PR00409">
    <property type="entry name" value="PHDIOXRDTASE"/>
</dbReference>
<comment type="cofactor">
    <cofactor evidence="1">
        <name>FAD</name>
        <dbReference type="ChEBI" id="CHEBI:57692"/>
    </cofactor>
</comment>
<dbReference type="InterPro" id="IPR039261">
    <property type="entry name" value="FNR_nucleotide-bd"/>
</dbReference>
<dbReference type="InterPro" id="IPR017938">
    <property type="entry name" value="Riboflavin_synthase-like_b-brl"/>
</dbReference>
<evidence type="ECO:0000259" key="4">
    <source>
        <dbReference type="PROSITE" id="PS51384"/>
    </source>
</evidence>
<dbReference type="PANTHER" id="PTHR47354">
    <property type="entry name" value="NADH OXIDOREDUCTASE HCR"/>
    <property type="match status" value="1"/>
</dbReference>
<dbReference type="CDD" id="cd00207">
    <property type="entry name" value="fer2"/>
    <property type="match status" value="1"/>
</dbReference>
<keyword evidence="2" id="KW-1133">Transmembrane helix</keyword>
<name>A0A5C8UNM3_9MICO</name>
<protein>
    <submittedName>
        <fullName evidence="5">Oxidoreductase</fullName>
    </submittedName>
</protein>
<comment type="caution">
    <text evidence="5">The sequence shown here is derived from an EMBL/GenBank/DDBJ whole genome shotgun (WGS) entry which is preliminary data.</text>
</comment>
<keyword evidence="6" id="KW-1185">Reference proteome</keyword>
<dbReference type="InterPro" id="IPR001041">
    <property type="entry name" value="2Fe-2S_ferredoxin-type"/>
</dbReference>
<feature type="transmembrane region" description="Helical" evidence="2">
    <location>
        <begin position="114"/>
        <end position="133"/>
    </location>
</feature>
<keyword evidence="2" id="KW-0812">Transmembrane</keyword>
<dbReference type="RefSeq" id="WP_147784527.1">
    <property type="nucleotide sequence ID" value="NZ_VRMG01000009.1"/>
</dbReference>
<feature type="domain" description="FAD-binding FR-type" evidence="4">
    <location>
        <begin position="7"/>
        <end position="108"/>
    </location>
</feature>
<dbReference type="Pfam" id="PF00111">
    <property type="entry name" value="Fer2"/>
    <property type="match status" value="1"/>
</dbReference>
<dbReference type="EMBL" id="VRMG01000009">
    <property type="protein sequence ID" value="TXN29511.1"/>
    <property type="molecule type" value="Genomic_DNA"/>
</dbReference>
<organism evidence="5 6">
    <name type="scientific">Lacisediminihabitans profunda</name>
    <dbReference type="NCBI Taxonomy" id="2594790"/>
    <lineage>
        <taxon>Bacteria</taxon>
        <taxon>Bacillati</taxon>
        <taxon>Actinomycetota</taxon>
        <taxon>Actinomycetes</taxon>
        <taxon>Micrococcales</taxon>
        <taxon>Microbacteriaceae</taxon>
        <taxon>Lacisediminihabitans</taxon>
    </lineage>
</organism>
<feature type="domain" description="2Fe-2S ferredoxin-type" evidence="3">
    <location>
        <begin position="232"/>
        <end position="330"/>
    </location>
</feature>
<dbReference type="PROSITE" id="PS00197">
    <property type="entry name" value="2FE2S_FER_1"/>
    <property type="match status" value="1"/>
</dbReference>
<evidence type="ECO:0000256" key="1">
    <source>
        <dbReference type="ARBA" id="ARBA00001974"/>
    </source>
</evidence>
<dbReference type="InterPro" id="IPR050415">
    <property type="entry name" value="MRET"/>
</dbReference>
<dbReference type="SUPFAM" id="SSF54292">
    <property type="entry name" value="2Fe-2S ferredoxin-like"/>
    <property type="match status" value="1"/>
</dbReference>
<dbReference type="Proteomes" id="UP000321379">
    <property type="component" value="Unassembled WGS sequence"/>
</dbReference>
<dbReference type="Gene3D" id="3.40.50.80">
    <property type="entry name" value="Nucleotide-binding domain of ferredoxin-NADP reductase (FNR) module"/>
    <property type="match status" value="1"/>
</dbReference>
<accession>A0A5C8UNM3</accession>
<dbReference type="GO" id="GO:0016491">
    <property type="term" value="F:oxidoreductase activity"/>
    <property type="evidence" value="ECO:0007669"/>
    <property type="project" value="InterPro"/>
</dbReference>
<dbReference type="PROSITE" id="PS51085">
    <property type="entry name" value="2FE2S_FER_2"/>
    <property type="match status" value="1"/>
</dbReference>
<dbReference type="SUPFAM" id="SSF63380">
    <property type="entry name" value="Riboflavin synthase domain-like"/>
    <property type="match status" value="1"/>
</dbReference>
<dbReference type="AlphaFoldDB" id="A0A5C8UNM3"/>
<reference evidence="5 6" key="1">
    <citation type="submission" date="2019-08" db="EMBL/GenBank/DDBJ databases">
        <title>Bacterial whole genome sequence for Glaciihabitans sp. CHu50b-6-2.</title>
        <authorList>
            <person name="Jin L."/>
        </authorList>
    </citation>
    <scope>NUCLEOTIDE SEQUENCE [LARGE SCALE GENOMIC DNA]</scope>
    <source>
        <strain evidence="5 6">CHu50b-6-2</strain>
    </source>
</reference>
<dbReference type="InterPro" id="IPR017927">
    <property type="entry name" value="FAD-bd_FR_type"/>
</dbReference>
<dbReference type="SUPFAM" id="SSF52343">
    <property type="entry name" value="Ferredoxin reductase-like, C-terminal NADP-linked domain"/>
    <property type="match status" value="1"/>
</dbReference>
<dbReference type="GO" id="GO:0051537">
    <property type="term" value="F:2 iron, 2 sulfur cluster binding"/>
    <property type="evidence" value="ECO:0007669"/>
    <property type="project" value="UniProtKB-KW"/>
</dbReference>
<evidence type="ECO:0000313" key="5">
    <source>
        <dbReference type="EMBL" id="TXN29511.1"/>
    </source>
</evidence>